<keyword evidence="4" id="KW-1003">Cell membrane</keyword>
<evidence type="ECO:0000259" key="14">
    <source>
        <dbReference type="PROSITE" id="PS50112"/>
    </source>
</evidence>
<evidence type="ECO:0000259" key="13">
    <source>
        <dbReference type="PROSITE" id="PS50109"/>
    </source>
</evidence>
<gene>
    <name evidence="16" type="ORF">SAMN05421737_101303</name>
</gene>
<dbReference type="InterPro" id="IPR003661">
    <property type="entry name" value="HisK_dim/P_dom"/>
</dbReference>
<evidence type="ECO:0000313" key="16">
    <source>
        <dbReference type="EMBL" id="SDB83627.1"/>
    </source>
</evidence>
<dbReference type="SUPFAM" id="SSF158472">
    <property type="entry name" value="HAMP domain-like"/>
    <property type="match status" value="1"/>
</dbReference>
<keyword evidence="12" id="KW-1133">Transmembrane helix</keyword>
<dbReference type="GO" id="GO:0000155">
    <property type="term" value="F:phosphorelay sensor kinase activity"/>
    <property type="evidence" value="ECO:0007669"/>
    <property type="project" value="InterPro"/>
</dbReference>
<keyword evidence="6" id="KW-0808">Transferase</keyword>
<evidence type="ECO:0000256" key="4">
    <source>
        <dbReference type="ARBA" id="ARBA00022475"/>
    </source>
</evidence>
<dbReference type="SUPFAM" id="SSF55874">
    <property type="entry name" value="ATPase domain of HSP90 chaperone/DNA topoisomerase II/histidine kinase"/>
    <property type="match status" value="1"/>
</dbReference>
<dbReference type="Pfam" id="PF02518">
    <property type="entry name" value="HATPase_c"/>
    <property type="match status" value="1"/>
</dbReference>
<dbReference type="EC" id="2.7.13.3" evidence="3"/>
<dbReference type="InterPro" id="IPR000014">
    <property type="entry name" value="PAS"/>
</dbReference>
<dbReference type="OrthoDB" id="9813151at2"/>
<keyword evidence="5" id="KW-0597">Phosphoprotein</keyword>
<dbReference type="InterPro" id="IPR004358">
    <property type="entry name" value="Sig_transdc_His_kin-like_C"/>
</dbReference>
<reference evidence="17" key="1">
    <citation type="submission" date="2016-09" db="EMBL/GenBank/DDBJ databases">
        <authorList>
            <person name="Varghese N."/>
            <person name="Submissions S."/>
        </authorList>
    </citation>
    <scope>NUCLEOTIDE SEQUENCE [LARGE SCALE GENOMIC DNA]</scope>
    <source>
        <strain evidence="17">25nlg</strain>
    </source>
</reference>
<dbReference type="PANTHER" id="PTHR45453:SF1">
    <property type="entry name" value="PHOSPHATE REGULON SENSOR PROTEIN PHOR"/>
    <property type="match status" value="1"/>
</dbReference>
<dbReference type="NCBIfam" id="TIGR00229">
    <property type="entry name" value="sensory_box"/>
    <property type="match status" value="1"/>
</dbReference>
<evidence type="ECO:0000256" key="10">
    <source>
        <dbReference type="ARBA" id="ARBA00023012"/>
    </source>
</evidence>
<dbReference type="Gene3D" id="3.30.450.20">
    <property type="entry name" value="PAS domain"/>
    <property type="match status" value="1"/>
</dbReference>
<evidence type="ECO:0000256" key="3">
    <source>
        <dbReference type="ARBA" id="ARBA00012438"/>
    </source>
</evidence>
<dbReference type="Gene3D" id="3.30.565.10">
    <property type="entry name" value="Histidine kinase-like ATPase, C-terminal domain"/>
    <property type="match status" value="1"/>
</dbReference>
<dbReference type="SUPFAM" id="SSF55785">
    <property type="entry name" value="PYP-like sensor domain (PAS domain)"/>
    <property type="match status" value="1"/>
</dbReference>
<evidence type="ECO:0000256" key="5">
    <source>
        <dbReference type="ARBA" id="ARBA00022553"/>
    </source>
</evidence>
<dbReference type="InterPro" id="IPR003594">
    <property type="entry name" value="HATPase_dom"/>
</dbReference>
<dbReference type="SMART" id="SM00388">
    <property type="entry name" value="HisKA"/>
    <property type="match status" value="1"/>
</dbReference>
<comment type="subcellular location">
    <subcellularLocation>
        <location evidence="2">Cell membrane</location>
        <topology evidence="2">Multi-pass membrane protein</topology>
    </subcellularLocation>
</comment>
<dbReference type="Pfam" id="PF00672">
    <property type="entry name" value="HAMP"/>
    <property type="match status" value="1"/>
</dbReference>
<dbReference type="AlphaFoldDB" id="A0A1G6GNR5"/>
<dbReference type="Gene3D" id="1.10.287.130">
    <property type="match status" value="1"/>
</dbReference>
<dbReference type="GO" id="GO:0006355">
    <property type="term" value="P:regulation of DNA-templated transcription"/>
    <property type="evidence" value="ECO:0007669"/>
    <property type="project" value="InterPro"/>
</dbReference>
<dbReference type="PROSITE" id="PS50109">
    <property type="entry name" value="HIS_KIN"/>
    <property type="match status" value="1"/>
</dbReference>
<dbReference type="CDD" id="cd00075">
    <property type="entry name" value="HATPase"/>
    <property type="match status" value="1"/>
</dbReference>
<dbReference type="PROSITE" id="PS50885">
    <property type="entry name" value="HAMP"/>
    <property type="match status" value="1"/>
</dbReference>
<keyword evidence="9" id="KW-0067">ATP-binding</keyword>
<evidence type="ECO:0000259" key="15">
    <source>
        <dbReference type="PROSITE" id="PS50885"/>
    </source>
</evidence>
<evidence type="ECO:0000256" key="11">
    <source>
        <dbReference type="ARBA" id="ARBA00023136"/>
    </source>
</evidence>
<evidence type="ECO:0000256" key="1">
    <source>
        <dbReference type="ARBA" id="ARBA00000085"/>
    </source>
</evidence>
<evidence type="ECO:0000256" key="6">
    <source>
        <dbReference type="ARBA" id="ARBA00022679"/>
    </source>
</evidence>
<protein>
    <recommendedName>
        <fullName evidence="3">histidine kinase</fullName>
        <ecNumber evidence="3">2.7.13.3</ecNumber>
    </recommendedName>
</protein>
<dbReference type="Proteomes" id="UP000242662">
    <property type="component" value="Unassembled WGS sequence"/>
</dbReference>
<keyword evidence="7" id="KW-0547">Nucleotide-binding</keyword>
<dbReference type="CDD" id="cd00082">
    <property type="entry name" value="HisKA"/>
    <property type="match status" value="1"/>
</dbReference>
<dbReference type="InterPro" id="IPR005467">
    <property type="entry name" value="His_kinase_dom"/>
</dbReference>
<dbReference type="InterPro" id="IPR013767">
    <property type="entry name" value="PAS_fold"/>
</dbReference>
<feature type="domain" description="PAS" evidence="14">
    <location>
        <begin position="219"/>
        <end position="264"/>
    </location>
</feature>
<evidence type="ECO:0000256" key="2">
    <source>
        <dbReference type="ARBA" id="ARBA00004651"/>
    </source>
</evidence>
<dbReference type="Gene3D" id="1.10.8.500">
    <property type="entry name" value="HAMP domain in histidine kinase"/>
    <property type="match status" value="1"/>
</dbReference>
<evidence type="ECO:0000256" key="9">
    <source>
        <dbReference type="ARBA" id="ARBA00022840"/>
    </source>
</evidence>
<evidence type="ECO:0000256" key="12">
    <source>
        <dbReference type="SAM" id="Phobius"/>
    </source>
</evidence>
<dbReference type="Pfam" id="PF00512">
    <property type="entry name" value="HisKA"/>
    <property type="match status" value="1"/>
</dbReference>
<dbReference type="FunFam" id="3.30.565.10:FF:000006">
    <property type="entry name" value="Sensor histidine kinase WalK"/>
    <property type="match status" value="1"/>
</dbReference>
<organism evidence="16 17">
    <name type="scientific">Shouchella lonarensis</name>
    <dbReference type="NCBI Taxonomy" id="1464122"/>
    <lineage>
        <taxon>Bacteria</taxon>
        <taxon>Bacillati</taxon>
        <taxon>Bacillota</taxon>
        <taxon>Bacilli</taxon>
        <taxon>Bacillales</taxon>
        <taxon>Bacillaceae</taxon>
        <taxon>Shouchella</taxon>
    </lineage>
</organism>
<dbReference type="InterPro" id="IPR035965">
    <property type="entry name" value="PAS-like_dom_sf"/>
</dbReference>
<keyword evidence="10" id="KW-0902">Two-component regulatory system</keyword>
<keyword evidence="12" id="KW-0812">Transmembrane</keyword>
<proteinExistence type="predicted"/>
<evidence type="ECO:0000313" key="17">
    <source>
        <dbReference type="Proteomes" id="UP000242662"/>
    </source>
</evidence>
<dbReference type="GO" id="GO:0004721">
    <property type="term" value="F:phosphoprotein phosphatase activity"/>
    <property type="evidence" value="ECO:0007669"/>
    <property type="project" value="TreeGrafter"/>
</dbReference>
<name>A0A1G6GNR5_9BACI</name>
<dbReference type="PANTHER" id="PTHR45453">
    <property type="entry name" value="PHOSPHATE REGULON SENSOR PROTEIN PHOR"/>
    <property type="match status" value="1"/>
</dbReference>
<keyword evidence="17" id="KW-1185">Reference proteome</keyword>
<feature type="transmembrane region" description="Helical" evidence="12">
    <location>
        <begin position="137"/>
        <end position="158"/>
    </location>
</feature>
<feature type="domain" description="HAMP" evidence="15">
    <location>
        <begin position="162"/>
        <end position="214"/>
    </location>
</feature>
<sequence>MNKLRNRLIWALMPVIVVVLLALGLLLGYWLNDRYTELLSERIEQEATLAAHMITEVGFPTAADAGEVARELGEVLSARVRLFTADDDVIADSWEGEQPPLEAEMRYGVSSIYEGEQRVGYVQVGVLSSSLSALNQAGWWAIGGSFFFAIVIMTMLIIKITRQMVQPIEYATKAAIRLAEGDYKIRTYEVGNHELGLLGRSINVLAYNLQQLSRRHQAQQEQMATLIDHMGSALLFMDVRGDIVMLNQTAEHVFDVRSSDWLGQPYHKVVDSESLVQFIQSIYSNEEKSREQIEWTKHFYTRTYDVYGAPVLTKSARLRGVTIVLHDVTEQKKLEQVRKDFVANVSHELKTPVTSIKGFAETLLDGALQEAQLAEQFTEIIWKESDRLQTLIADLLELSHIEHAHFALKLTPVVLADIVDEVKTLLLAKAEEKDIHLSVVTDGDTTIEADPQRVKQILLNLTSNAIAYTQPGGQVTMTIQEKEDHVLLQVADTGIGIAAENLARVFERFYRVDRDRSRHSGGTGLGLAIVKHLAEAHQAKIAVESMLGKGSTFTVTFLKKHR</sequence>
<dbReference type="NCBIfam" id="NF046044">
    <property type="entry name" value="PnpS"/>
    <property type="match status" value="1"/>
</dbReference>
<dbReference type="PROSITE" id="PS50112">
    <property type="entry name" value="PAS"/>
    <property type="match status" value="1"/>
</dbReference>
<evidence type="ECO:0000256" key="8">
    <source>
        <dbReference type="ARBA" id="ARBA00022777"/>
    </source>
</evidence>
<dbReference type="EMBL" id="FMYM01000001">
    <property type="protein sequence ID" value="SDB83627.1"/>
    <property type="molecule type" value="Genomic_DNA"/>
</dbReference>
<dbReference type="SUPFAM" id="SSF47384">
    <property type="entry name" value="Homodimeric domain of signal transducing histidine kinase"/>
    <property type="match status" value="1"/>
</dbReference>
<dbReference type="GO" id="GO:0016036">
    <property type="term" value="P:cellular response to phosphate starvation"/>
    <property type="evidence" value="ECO:0007669"/>
    <property type="project" value="TreeGrafter"/>
</dbReference>
<dbReference type="Pfam" id="PF00989">
    <property type="entry name" value="PAS"/>
    <property type="match status" value="1"/>
</dbReference>
<dbReference type="FunFam" id="1.10.287.130:FF:000008">
    <property type="entry name" value="Two-component sensor histidine kinase"/>
    <property type="match status" value="1"/>
</dbReference>
<feature type="transmembrane region" description="Helical" evidence="12">
    <location>
        <begin position="7"/>
        <end position="31"/>
    </location>
</feature>
<feature type="domain" description="Histidine kinase" evidence="13">
    <location>
        <begin position="344"/>
        <end position="561"/>
    </location>
</feature>
<dbReference type="GO" id="GO:0005886">
    <property type="term" value="C:plasma membrane"/>
    <property type="evidence" value="ECO:0007669"/>
    <property type="project" value="UniProtKB-SubCell"/>
</dbReference>
<keyword evidence="11 12" id="KW-0472">Membrane</keyword>
<dbReference type="SMART" id="SM00387">
    <property type="entry name" value="HATPase_c"/>
    <property type="match status" value="1"/>
</dbReference>
<dbReference type="GO" id="GO:0005524">
    <property type="term" value="F:ATP binding"/>
    <property type="evidence" value="ECO:0007669"/>
    <property type="project" value="UniProtKB-KW"/>
</dbReference>
<dbReference type="RefSeq" id="WP_090774519.1">
    <property type="nucleotide sequence ID" value="NZ_FMYM01000001.1"/>
</dbReference>
<accession>A0A1G6GNR5</accession>
<dbReference type="SMART" id="SM00091">
    <property type="entry name" value="PAS"/>
    <property type="match status" value="1"/>
</dbReference>
<dbReference type="InterPro" id="IPR003660">
    <property type="entry name" value="HAMP_dom"/>
</dbReference>
<dbReference type="CDD" id="cd06225">
    <property type="entry name" value="HAMP"/>
    <property type="match status" value="1"/>
</dbReference>
<comment type="catalytic activity">
    <reaction evidence="1">
        <text>ATP + protein L-histidine = ADP + protein N-phospho-L-histidine.</text>
        <dbReference type="EC" id="2.7.13.3"/>
    </reaction>
</comment>
<dbReference type="PRINTS" id="PR00344">
    <property type="entry name" value="BCTRLSENSOR"/>
</dbReference>
<evidence type="ECO:0000256" key="7">
    <source>
        <dbReference type="ARBA" id="ARBA00022741"/>
    </source>
</evidence>
<dbReference type="STRING" id="1464122.SAMN05421737_101303"/>
<dbReference type="InterPro" id="IPR050351">
    <property type="entry name" value="BphY/WalK/GraS-like"/>
</dbReference>
<keyword evidence="8 16" id="KW-0418">Kinase</keyword>
<dbReference type="InterPro" id="IPR036890">
    <property type="entry name" value="HATPase_C_sf"/>
</dbReference>
<dbReference type="InterPro" id="IPR036097">
    <property type="entry name" value="HisK_dim/P_sf"/>
</dbReference>
<dbReference type="SMART" id="SM00304">
    <property type="entry name" value="HAMP"/>
    <property type="match status" value="1"/>
</dbReference>